<evidence type="ECO:0000313" key="2">
    <source>
        <dbReference type="Proteomes" id="UP000183287"/>
    </source>
</evidence>
<dbReference type="AlphaFoldDB" id="A0A1I4Q7Q3"/>
<organism evidence="1 2">
    <name type="scientific">Nitrosomonas communis</name>
    <dbReference type="NCBI Taxonomy" id="44574"/>
    <lineage>
        <taxon>Bacteria</taxon>
        <taxon>Pseudomonadati</taxon>
        <taxon>Pseudomonadota</taxon>
        <taxon>Betaproteobacteria</taxon>
        <taxon>Nitrosomonadales</taxon>
        <taxon>Nitrosomonadaceae</taxon>
        <taxon>Nitrosomonas</taxon>
    </lineage>
</organism>
<evidence type="ECO:0000313" key="1">
    <source>
        <dbReference type="EMBL" id="SFM35663.1"/>
    </source>
</evidence>
<reference evidence="2" key="1">
    <citation type="submission" date="2016-10" db="EMBL/GenBank/DDBJ databases">
        <authorList>
            <person name="Varghese N."/>
            <person name="Submissions S."/>
        </authorList>
    </citation>
    <scope>NUCLEOTIDE SEQUENCE [LARGE SCALE GENOMIC DNA]</scope>
    <source>
        <strain evidence="2">Nm44</strain>
    </source>
</reference>
<keyword evidence="2" id="KW-1185">Reference proteome</keyword>
<evidence type="ECO:0008006" key="3">
    <source>
        <dbReference type="Google" id="ProtNLM"/>
    </source>
</evidence>
<protein>
    <recommendedName>
        <fullName evidence="3">Replication initiation factor</fullName>
    </recommendedName>
</protein>
<name>A0A1I4Q7Q3_9PROT</name>
<sequence length="314" mass="36142">MQNQQENPMAYVKLSSRYLCSISPKEAEKHLRYILNELGSLNSHAHVSRIDLCADFISPENMESWHREAWITRGKKIDTHVINGAFTGWSIGLGGKISCRLYNKLLEIQSSGRTDLVPLWQEAGWQENDPIWRVEFQLMREVLNEHGLISLDSVLANLNGLWSYASAEWLRLTIPNPDDQTRSRWPIHPLWGYISSIDWEGNGGPLSRSFKATRLPDDNRIFSLGASSLASYMAKHGMNDFDDDEGLDRYMLYLFKYFHERGFFMGLSALEYILEKVRLRAREFNTLLNCSEEEQKQLKVNQAAIDYQKASDGA</sequence>
<accession>A0A1I4Q7Q3</accession>
<proteinExistence type="predicted"/>
<gene>
    <name evidence="1" type="ORF">SAMN05421863_10256</name>
</gene>
<dbReference type="EMBL" id="FOUB01000025">
    <property type="protein sequence ID" value="SFM35663.1"/>
    <property type="molecule type" value="Genomic_DNA"/>
</dbReference>
<dbReference type="Proteomes" id="UP000183287">
    <property type="component" value="Unassembled WGS sequence"/>
</dbReference>